<dbReference type="Proteomes" id="UP000261704">
    <property type="component" value="Chromosome"/>
</dbReference>
<keyword evidence="2" id="KW-1185">Reference proteome</keyword>
<dbReference type="AlphaFoldDB" id="A0A347UEH0"/>
<name>A0A347UEH0_9RHOB</name>
<accession>A0A347UEH0</accession>
<reference evidence="1 2" key="1">
    <citation type="submission" date="2018-09" db="EMBL/GenBank/DDBJ databases">
        <title>Profundibacter amoris BAR1 gen. nov., sp. nov., a new member of the Roseobacter clade isolated at Lokis Castle Vent Field on the Arctic Mid-Oceanic Ridge.</title>
        <authorList>
            <person name="Le Moine Bauer S."/>
            <person name="Sjoeberg A.G."/>
            <person name="L'Haridon S."/>
            <person name="Stokke R."/>
            <person name="Roalkvam I."/>
            <person name="Steen I.H."/>
            <person name="Dahle H."/>
        </authorList>
    </citation>
    <scope>NUCLEOTIDE SEQUENCE [LARGE SCALE GENOMIC DNA]</scope>
    <source>
        <strain evidence="1 2">BAR1</strain>
    </source>
</reference>
<dbReference type="KEGG" id="pamo:BAR1_04445"/>
<gene>
    <name evidence="1" type="ORF">BAR1_04445</name>
</gene>
<dbReference type="RefSeq" id="WP_118941906.1">
    <property type="nucleotide sequence ID" value="NZ_CP032125.1"/>
</dbReference>
<evidence type="ECO:0000313" key="2">
    <source>
        <dbReference type="Proteomes" id="UP000261704"/>
    </source>
</evidence>
<sequence>MAGNKGSGRPNTINIHPEKNSIVRQIIEREIGAPGSMPYAQIAKRVGISFTTIERYRKNHITEEMRRKVMADLRVGDVEADTAILNDERLDIGRTYDSLARRVEKLITKAEENEDDGFALAAMEGLRKILRDIATMHGKMATSLSVSVSLSESPEWVTLKSILNAVCEEVPAAREPLLRHMRHHVLSVTKEESIL</sequence>
<evidence type="ECO:0000313" key="1">
    <source>
        <dbReference type="EMBL" id="AXX97248.1"/>
    </source>
</evidence>
<dbReference type="OrthoDB" id="7832143at2"/>
<protein>
    <submittedName>
        <fullName evidence="1">Uncharacterized protein</fullName>
    </submittedName>
</protein>
<dbReference type="EMBL" id="CP032125">
    <property type="protein sequence ID" value="AXX97248.1"/>
    <property type="molecule type" value="Genomic_DNA"/>
</dbReference>
<proteinExistence type="predicted"/>
<organism evidence="1 2">
    <name type="scientific">Profundibacter amoris</name>
    <dbReference type="NCBI Taxonomy" id="2171755"/>
    <lineage>
        <taxon>Bacteria</taxon>
        <taxon>Pseudomonadati</taxon>
        <taxon>Pseudomonadota</taxon>
        <taxon>Alphaproteobacteria</taxon>
        <taxon>Rhodobacterales</taxon>
        <taxon>Paracoccaceae</taxon>
        <taxon>Profundibacter</taxon>
    </lineage>
</organism>